<feature type="compositionally biased region" description="Polar residues" evidence="1">
    <location>
        <begin position="1"/>
        <end position="18"/>
    </location>
</feature>
<dbReference type="Proteomes" id="UP001630127">
    <property type="component" value="Unassembled WGS sequence"/>
</dbReference>
<evidence type="ECO:0000313" key="3">
    <source>
        <dbReference type="Proteomes" id="UP001630127"/>
    </source>
</evidence>
<evidence type="ECO:0000256" key="1">
    <source>
        <dbReference type="SAM" id="MobiDB-lite"/>
    </source>
</evidence>
<evidence type="ECO:0000313" key="2">
    <source>
        <dbReference type="EMBL" id="KAL3520382.1"/>
    </source>
</evidence>
<dbReference type="AlphaFoldDB" id="A0ABD2ZQF0"/>
<name>A0ABD2ZQF0_9GENT</name>
<feature type="region of interest" description="Disordered" evidence="1">
    <location>
        <begin position="1"/>
        <end position="33"/>
    </location>
</feature>
<sequence length="81" mass="8984">MEKTSAYTPNSKTTSNKMFNPGDKFSPIHDSSIDDTDALSALGRSMKRMSYTIGGSFRTHFLVDFMTCSSQSNQHNKSGRP</sequence>
<keyword evidence="3" id="KW-1185">Reference proteome</keyword>
<accession>A0ABD2ZQF0</accession>
<comment type="caution">
    <text evidence="2">The sequence shown here is derived from an EMBL/GenBank/DDBJ whole genome shotgun (WGS) entry which is preliminary data.</text>
</comment>
<gene>
    <name evidence="2" type="ORF">ACH5RR_018531</name>
</gene>
<dbReference type="EMBL" id="JBJUIK010000008">
    <property type="protein sequence ID" value="KAL3520382.1"/>
    <property type="molecule type" value="Genomic_DNA"/>
</dbReference>
<protein>
    <submittedName>
        <fullName evidence="2">Uncharacterized protein</fullName>
    </submittedName>
</protein>
<proteinExistence type="predicted"/>
<reference evidence="2 3" key="1">
    <citation type="submission" date="2024-11" db="EMBL/GenBank/DDBJ databases">
        <title>A near-complete genome assembly of Cinchona calisaya.</title>
        <authorList>
            <person name="Lian D.C."/>
            <person name="Zhao X.W."/>
            <person name="Wei L."/>
        </authorList>
    </citation>
    <scope>NUCLEOTIDE SEQUENCE [LARGE SCALE GENOMIC DNA]</scope>
    <source>
        <tissue evidence="2">Nenye</tissue>
    </source>
</reference>
<organism evidence="2 3">
    <name type="scientific">Cinchona calisaya</name>
    <dbReference type="NCBI Taxonomy" id="153742"/>
    <lineage>
        <taxon>Eukaryota</taxon>
        <taxon>Viridiplantae</taxon>
        <taxon>Streptophyta</taxon>
        <taxon>Embryophyta</taxon>
        <taxon>Tracheophyta</taxon>
        <taxon>Spermatophyta</taxon>
        <taxon>Magnoliopsida</taxon>
        <taxon>eudicotyledons</taxon>
        <taxon>Gunneridae</taxon>
        <taxon>Pentapetalae</taxon>
        <taxon>asterids</taxon>
        <taxon>lamiids</taxon>
        <taxon>Gentianales</taxon>
        <taxon>Rubiaceae</taxon>
        <taxon>Cinchonoideae</taxon>
        <taxon>Cinchoneae</taxon>
        <taxon>Cinchona</taxon>
    </lineage>
</organism>